<sequence>MQKHLWQGEWISDETLLNNIENITSFIEPVLGRAFPLEYLLEISQKMHEELSSRGELFEKFVKLAMKTQDASRAKAEAMLGSITSFISKDGLEEKLIAELGSSNPFVIERTSMKEEHFESWMPLGTLVHIAPTNVFTVGVLCVFEGLLSGNINILKTSINQNRLPQLFLEAFLEFDTKELLKPYIIILEVSSKQKELLQQIIDSADVVSAWGSEEAIKSVQNMTPQGVRFVAWGHKISFAYFAKEKMQDRDAMRQVAEDICLLDQNACSSPQDIFVESSDFEVLKNFADSFATVLGEVSPTMPRTTPSSGAEAEISTVLSIAKTEEALGLTYVLRAKDFSWSVIADKRKSLGVSPLFRTILIKPLEADEIISVLHPMKSYLQTAALVAPRERVVELSRRLFGAGCLRIREAGHMHDGYIGEPHDGVYALPSFMKKISLLLGDELDRVASFREFEGSYTRDLTNIPIMNKERFQSLEVPKEYIDLVVKSGGSSGKPTYAYYTYEDYHAQMRATAYGLYSAGLDPKRDSVINMFAAGHLYGGFLSFHTILEYLKVPHYPMGIMEDTEVVGQLIVEHKINSILSLPTLIMKLFADNKELFREHKVVKKLFFGGDHFPQEQIEYLKSEFGVELVRAAAYGSNDAGPLGYQCSDCESNEYHLLSSIQELEIFELDSEVKVPHGESGRLIFSSKKRKGQNILRYEIGDTGFINKELCSCGRVETKYTLQGRSSDVFKAGGPFLHFNKFTEYLEDGFGYSGVSQILLTNEGIDMKLTLKVEDSIGVSGDKISAYLLDNYTDLDLSCNELGLKFETLLVDANTFEAVTHSGKIKHIIDKRISK</sequence>
<dbReference type="InterPro" id="IPR042099">
    <property type="entry name" value="ANL_N_sf"/>
</dbReference>
<evidence type="ECO:0000313" key="3">
    <source>
        <dbReference type="Proteomes" id="UP000015520"/>
    </source>
</evidence>
<dbReference type="PATRIC" id="fig|1172190.3.peg.2119"/>
<dbReference type="EMBL" id="AUPZ01000019">
    <property type="protein sequence ID" value="EQB34398.1"/>
    <property type="molecule type" value="Genomic_DNA"/>
</dbReference>
<accession>T0KLY2</accession>
<keyword evidence="3" id="KW-1185">Reference proteome</keyword>
<dbReference type="eggNOG" id="COG1541">
    <property type="taxonomic scope" value="Bacteria"/>
</dbReference>
<dbReference type="PANTHER" id="PTHR43845:SF1">
    <property type="entry name" value="BLR5969 PROTEIN"/>
    <property type="match status" value="1"/>
</dbReference>
<gene>
    <name evidence="2" type="ORF">M947_10985</name>
</gene>
<reference evidence="2 3" key="1">
    <citation type="submission" date="2013-07" db="EMBL/GenBank/DDBJ databases">
        <title>Sulfurimonas hongkongensis AST-10 Genome Sequencing.</title>
        <authorList>
            <person name="Cai L."/>
            <person name="Zhang T."/>
        </authorList>
    </citation>
    <scope>NUCLEOTIDE SEQUENCE [LARGE SCALE GENOMIC DNA]</scope>
    <source>
        <strain evidence="2 3">AST-10</strain>
    </source>
</reference>
<protein>
    <submittedName>
        <fullName evidence="2">Uncharacterized protein</fullName>
    </submittedName>
</protein>
<dbReference type="RefSeq" id="WP_021288431.1">
    <property type="nucleotide sequence ID" value="NZ_AUPZ01000019.1"/>
</dbReference>
<name>T0KLY2_9BACT</name>
<proteinExistence type="predicted"/>
<dbReference type="InterPro" id="IPR016161">
    <property type="entry name" value="Ald_DH/histidinol_DH"/>
</dbReference>
<dbReference type="GO" id="GO:0003995">
    <property type="term" value="F:acyl-CoA dehydrogenase activity"/>
    <property type="evidence" value="ECO:0007669"/>
    <property type="project" value="InterPro"/>
</dbReference>
<dbReference type="Gene3D" id="3.40.50.12780">
    <property type="entry name" value="N-terminal domain of ligase-like"/>
    <property type="match status" value="1"/>
</dbReference>
<dbReference type="Proteomes" id="UP000015520">
    <property type="component" value="Unassembled WGS sequence"/>
</dbReference>
<dbReference type="OrthoDB" id="5298740at2"/>
<evidence type="ECO:0000313" key="2">
    <source>
        <dbReference type="EMBL" id="EQB34398.1"/>
    </source>
</evidence>
<comment type="caution">
    <text evidence="2">The sequence shown here is derived from an EMBL/GenBank/DDBJ whole genome shotgun (WGS) entry which is preliminary data.</text>
</comment>
<dbReference type="AlphaFoldDB" id="T0KLY2"/>
<dbReference type="InterPro" id="IPR008670">
    <property type="entry name" value="CoA_reduct_LuxC"/>
</dbReference>
<dbReference type="SUPFAM" id="SSF53720">
    <property type="entry name" value="ALDH-like"/>
    <property type="match status" value="1"/>
</dbReference>
<dbReference type="GO" id="GO:0008218">
    <property type="term" value="P:bioluminescence"/>
    <property type="evidence" value="ECO:0007669"/>
    <property type="project" value="InterPro"/>
</dbReference>
<dbReference type="PANTHER" id="PTHR43845">
    <property type="entry name" value="BLR5969 PROTEIN"/>
    <property type="match status" value="1"/>
</dbReference>
<dbReference type="SUPFAM" id="SSF56801">
    <property type="entry name" value="Acetyl-CoA synthetase-like"/>
    <property type="match status" value="1"/>
</dbReference>
<dbReference type="STRING" id="1172190.M947_10985"/>
<evidence type="ECO:0000256" key="1">
    <source>
        <dbReference type="ARBA" id="ARBA00022857"/>
    </source>
</evidence>
<keyword evidence="1" id="KW-0521">NADP</keyword>
<organism evidence="2 3">
    <name type="scientific">Sulfurimonas hongkongensis</name>
    <dbReference type="NCBI Taxonomy" id="1172190"/>
    <lineage>
        <taxon>Bacteria</taxon>
        <taxon>Pseudomonadati</taxon>
        <taxon>Campylobacterota</taxon>
        <taxon>Epsilonproteobacteria</taxon>
        <taxon>Campylobacterales</taxon>
        <taxon>Sulfurimonadaceae</taxon>
        <taxon>Sulfurimonas</taxon>
    </lineage>
</organism>
<dbReference type="Pfam" id="PF05893">
    <property type="entry name" value="LuxC"/>
    <property type="match status" value="1"/>
</dbReference>